<dbReference type="STRING" id="649638.Trad_0124"/>
<dbReference type="InterPro" id="IPR000515">
    <property type="entry name" value="MetI-like"/>
</dbReference>
<evidence type="ECO:0000256" key="7">
    <source>
        <dbReference type="ARBA" id="ARBA00023136"/>
    </source>
</evidence>
<evidence type="ECO:0000256" key="8">
    <source>
        <dbReference type="RuleBase" id="RU363032"/>
    </source>
</evidence>
<name>D7CXE2_TRURR</name>
<gene>
    <name evidence="10" type="ordered locus">Trad_0124</name>
</gene>
<reference evidence="11" key="1">
    <citation type="submission" date="2010-05" db="EMBL/GenBank/DDBJ databases">
        <title>The complete genome of Truepera radiovictris DSM 17093.</title>
        <authorList>
            <consortium name="US DOE Joint Genome Institute (JGI-PGF)"/>
            <person name="Lucas S."/>
            <person name="Copeland A."/>
            <person name="Lapidus A."/>
            <person name="Glavina del Rio T."/>
            <person name="Dalin E."/>
            <person name="Tice H."/>
            <person name="Bruce D."/>
            <person name="Goodwin L."/>
            <person name="Pitluck S."/>
            <person name="Kyrpides N."/>
            <person name="Mavromatis K."/>
            <person name="Ovchinnikova G."/>
            <person name="Munk A.C."/>
            <person name="Detter J.C."/>
            <person name="Han C."/>
            <person name="Tapia R."/>
            <person name="Land M."/>
            <person name="Hauser L."/>
            <person name="Markowitz V."/>
            <person name="Cheng J.-F."/>
            <person name="Hugenholtz P."/>
            <person name="Woyke T."/>
            <person name="Wu D."/>
            <person name="Tindall B."/>
            <person name="Pomrenke H.G."/>
            <person name="Brambilla E."/>
            <person name="Klenk H.-P."/>
            <person name="Eisen J.A."/>
        </authorList>
    </citation>
    <scope>NUCLEOTIDE SEQUENCE [LARGE SCALE GENOMIC DNA]</scope>
    <source>
        <strain evidence="11">DSM 17093 / CIP 108686 / LMG 22925 / RQ-24</strain>
    </source>
</reference>
<dbReference type="CDD" id="cd06261">
    <property type="entry name" value="TM_PBP2"/>
    <property type="match status" value="1"/>
</dbReference>
<dbReference type="PANTHER" id="PTHR42929:SF1">
    <property type="entry name" value="INNER MEMBRANE ABC TRANSPORTER PERMEASE PROTEIN YDCU-RELATED"/>
    <property type="match status" value="1"/>
</dbReference>
<evidence type="ECO:0000256" key="3">
    <source>
        <dbReference type="ARBA" id="ARBA00022448"/>
    </source>
</evidence>
<evidence type="ECO:0000256" key="4">
    <source>
        <dbReference type="ARBA" id="ARBA00022475"/>
    </source>
</evidence>
<keyword evidence="6 8" id="KW-1133">Transmembrane helix</keyword>
<evidence type="ECO:0000313" key="11">
    <source>
        <dbReference type="Proteomes" id="UP000000379"/>
    </source>
</evidence>
<proteinExistence type="inferred from homology"/>
<feature type="transmembrane region" description="Helical" evidence="8">
    <location>
        <begin position="199"/>
        <end position="228"/>
    </location>
</feature>
<dbReference type="GO" id="GO:0055085">
    <property type="term" value="P:transmembrane transport"/>
    <property type="evidence" value="ECO:0007669"/>
    <property type="project" value="InterPro"/>
</dbReference>
<feature type="transmembrane region" description="Helical" evidence="8">
    <location>
        <begin position="255"/>
        <end position="276"/>
    </location>
</feature>
<evidence type="ECO:0000256" key="6">
    <source>
        <dbReference type="ARBA" id="ARBA00022989"/>
    </source>
</evidence>
<dbReference type="RefSeq" id="WP_013176646.1">
    <property type="nucleotide sequence ID" value="NC_014221.1"/>
</dbReference>
<dbReference type="OrthoDB" id="9807047at2"/>
<dbReference type="InterPro" id="IPR035906">
    <property type="entry name" value="MetI-like_sf"/>
</dbReference>
<dbReference type="Proteomes" id="UP000000379">
    <property type="component" value="Chromosome"/>
</dbReference>
<evidence type="ECO:0000256" key="5">
    <source>
        <dbReference type="ARBA" id="ARBA00022692"/>
    </source>
</evidence>
<evidence type="ECO:0000256" key="2">
    <source>
        <dbReference type="ARBA" id="ARBA00007069"/>
    </source>
</evidence>
<reference evidence="10 11" key="2">
    <citation type="journal article" date="2011" name="Stand. Genomic Sci.">
        <title>Complete genome sequence of Truepera radiovictrix type strain (RQ-24).</title>
        <authorList>
            <person name="Ivanova N."/>
            <person name="Rohde C."/>
            <person name="Munk C."/>
            <person name="Nolan M."/>
            <person name="Lucas S."/>
            <person name="Del Rio T.G."/>
            <person name="Tice H."/>
            <person name="Deshpande S."/>
            <person name="Cheng J.F."/>
            <person name="Tapia R."/>
            <person name="Han C."/>
            <person name="Goodwin L."/>
            <person name="Pitluck S."/>
            <person name="Liolios K."/>
            <person name="Mavromatis K."/>
            <person name="Mikhailova N."/>
            <person name="Pati A."/>
            <person name="Chen A."/>
            <person name="Palaniappan K."/>
            <person name="Land M."/>
            <person name="Hauser L."/>
            <person name="Chang Y.J."/>
            <person name="Jeffries C.D."/>
            <person name="Brambilla E."/>
            <person name="Rohde M."/>
            <person name="Goker M."/>
            <person name="Tindall B.J."/>
            <person name="Woyke T."/>
            <person name="Bristow J."/>
            <person name="Eisen J.A."/>
            <person name="Markowitz V."/>
            <person name="Hugenholtz P."/>
            <person name="Kyrpides N.C."/>
            <person name="Klenk H.P."/>
            <person name="Lapidus A."/>
        </authorList>
    </citation>
    <scope>NUCLEOTIDE SEQUENCE [LARGE SCALE GENOMIC DNA]</scope>
    <source>
        <strain evidence="11">DSM 17093 / CIP 108686 / LMG 22925 / RQ-24</strain>
    </source>
</reference>
<dbReference type="eggNOG" id="COG1176">
    <property type="taxonomic scope" value="Bacteria"/>
</dbReference>
<keyword evidence="11" id="KW-1185">Reference proteome</keyword>
<keyword evidence="5 8" id="KW-0812">Transmembrane</keyword>
<feature type="transmembrane region" description="Helical" evidence="8">
    <location>
        <begin position="73"/>
        <end position="93"/>
    </location>
</feature>
<comment type="subcellular location">
    <subcellularLocation>
        <location evidence="1 8">Cell membrane</location>
        <topology evidence="1 8">Multi-pass membrane protein</topology>
    </subcellularLocation>
</comment>
<dbReference type="EMBL" id="CP002049">
    <property type="protein sequence ID" value="ADI13266.1"/>
    <property type="molecule type" value="Genomic_DNA"/>
</dbReference>
<dbReference type="Gene3D" id="1.10.3720.10">
    <property type="entry name" value="MetI-like"/>
    <property type="match status" value="1"/>
</dbReference>
<dbReference type="PROSITE" id="PS50928">
    <property type="entry name" value="ABC_TM1"/>
    <property type="match status" value="1"/>
</dbReference>
<keyword evidence="7 8" id="KW-0472">Membrane</keyword>
<organism evidence="10 11">
    <name type="scientific">Truepera radiovictrix (strain DSM 17093 / CIP 108686 / LMG 22925 / RQ-24)</name>
    <dbReference type="NCBI Taxonomy" id="649638"/>
    <lineage>
        <taxon>Bacteria</taxon>
        <taxon>Thermotogati</taxon>
        <taxon>Deinococcota</taxon>
        <taxon>Deinococci</taxon>
        <taxon>Trueperales</taxon>
        <taxon>Trueperaceae</taxon>
        <taxon>Truepera</taxon>
    </lineage>
</organism>
<dbReference type="HOGENOM" id="CLU_016047_18_3_0"/>
<sequence>MAGRVQRTGTGASVLLALPGLFWLVTFFLLPLLFVLYASFQTRGAGGLPVPPTTLEHYERTFDVFWPVIWRTLYFSGLTTLVCLLLGFPVAFFISTRKSARARQLLLFLILLPFWTNFLVRTYALQTILGREGPLNALLLNLGVIQAPLTMLNTPFAVMLGLVYGFVPFMVLPVYASVERLDKRLLEASSDLGANDWHTFWRVVLPLTLPGIVAGSMLVFIPAIGAFVTPDLLGGTRGLMIGNLIQSQFRGRGNIPLGSAISVVLMVVVLLGLLVYTRFGERRD</sequence>
<evidence type="ECO:0000259" key="9">
    <source>
        <dbReference type="PROSITE" id="PS50928"/>
    </source>
</evidence>
<evidence type="ECO:0000256" key="1">
    <source>
        <dbReference type="ARBA" id="ARBA00004651"/>
    </source>
</evidence>
<dbReference type="PANTHER" id="PTHR42929">
    <property type="entry name" value="INNER MEMBRANE ABC TRANSPORTER PERMEASE PROTEIN YDCU-RELATED-RELATED"/>
    <property type="match status" value="1"/>
</dbReference>
<evidence type="ECO:0000313" key="10">
    <source>
        <dbReference type="EMBL" id="ADI13266.1"/>
    </source>
</evidence>
<dbReference type="SUPFAM" id="SSF161098">
    <property type="entry name" value="MetI-like"/>
    <property type="match status" value="1"/>
</dbReference>
<dbReference type="AlphaFoldDB" id="D7CXE2"/>
<keyword evidence="3 8" id="KW-0813">Transport</keyword>
<feature type="transmembrane region" description="Helical" evidence="8">
    <location>
        <begin position="12"/>
        <end position="40"/>
    </location>
</feature>
<feature type="domain" description="ABC transmembrane type-1" evidence="9">
    <location>
        <begin position="69"/>
        <end position="276"/>
    </location>
</feature>
<keyword evidence="4" id="KW-1003">Cell membrane</keyword>
<dbReference type="Pfam" id="PF00528">
    <property type="entry name" value="BPD_transp_1"/>
    <property type="match status" value="1"/>
</dbReference>
<dbReference type="KEGG" id="tra:Trad_0124"/>
<protein>
    <submittedName>
        <fullName evidence="10">Binding-protein-dependent transport systems inner membrane component</fullName>
    </submittedName>
</protein>
<dbReference type="GO" id="GO:0005886">
    <property type="term" value="C:plasma membrane"/>
    <property type="evidence" value="ECO:0007669"/>
    <property type="project" value="UniProtKB-SubCell"/>
</dbReference>
<accession>D7CXE2</accession>
<feature type="transmembrane region" description="Helical" evidence="8">
    <location>
        <begin position="156"/>
        <end position="178"/>
    </location>
</feature>
<comment type="similarity">
    <text evidence="2">Belongs to the binding-protein-dependent transport system permease family. CysTW subfamily.</text>
</comment>
<feature type="transmembrane region" description="Helical" evidence="8">
    <location>
        <begin position="105"/>
        <end position="124"/>
    </location>
</feature>